<comment type="caution">
    <text evidence="2">The sequence shown here is derived from an EMBL/GenBank/DDBJ whole genome shotgun (WGS) entry which is preliminary data.</text>
</comment>
<feature type="compositionally biased region" description="Low complexity" evidence="1">
    <location>
        <begin position="1"/>
        <end position="38"/>
    </location>
</feature>
<evidence type="ECO:0000256" key="1">
    <source>
        <dbReference type="SAM" id="MobiDB-lite"/>
    </source>
</evidence>
<accession>A0A2J8QZN4</accession>
<name>A0A2J8QZN4_PONAB</name>
<feature type="compositionally biased region" description="Basic and acidic residues" evidence="1">
    <location>
        <begin position="76"/>
        <end position="89"/>
    </location>
</feature>
<protein>
    <submittedName>
        <fullName evidence="2">ZNF598 isoform 9</fullName>
    </submittedName>
</protein>
<proteinExistence type="predicted"/>
<reference evidence="2" key="1">
    <citation type="submission" date="2017-12" db="EMBL/GenBank/DDBJ databases">
        <title>High-resolution comparative analysis of great ape genomes.</title>
        <authorList>
            <person name="Pollen A."/>
            <person name="Hastie A."/>
            <person name="Hormozdiari F."/>
            <person name="Dougherty M."/>
            <person name="Liu R."/>
            <person name="Chaisson M."/>
            <person name="Hoppe E."/>
            <person name="Hill C."/>
            <person name="Pang A."/>
            <person name="Hillier L."/>
            <person name="Baker C."/>
            <person name="Armstrong J."/>
            <person name="Shendure J."/>
            <person name="Paten B."/>
            <person name="Wilson R."/>
            <person name="Chao H."/>
            <person name="Schneider V."/>
            <person name="Ventura M."/>
            <person name="Kronenberg Z."/>
            <person name="Murali S."/>
            <person name="Gordon D."/>
            <person name="Cantsilieris S."/>
            <person name="Munson K."/>
            <person name="Nelson B."/>
            <person name="Raja A."/>
            <person name="Underwood J."/>
            <person name="Diekhans M."/>
            <person name="Fiddes I."/>
            <person name="Haussler D."/>
            <person name="Eichler E."/>
        </authorList>
    </citation>
    <scope>NUCLEOTIDE SEQUENCE [LARGE SCALE GENOMIC DNA]</scope>
    <source>
        <strain evidence="2">Susie</strain>
    </source>
</reference>
<organism evidence="2">
    <name type="scientific">Pongo abelii</name>
    <name type="common">Sumatran orangutan</name>
    <name type="synonym">Pongo pygmaeus abelii</name>
    <dbReference type="NCBI Taxonomy" id="9601"/>
    <lineage>
        <taxon>Eukaryota</taxon>
        <taxon>Metazoa</taxon>
        <taxon>Chordata</taxon>
        <taxon>Craniata</taxon>
        <taxon>Vertebrata</taxon>
        <taxon>Euteleostomi</taxon>
        <taxon>Mammalia</taxon>
        <taxon>Eutheria</taxon>
        <taxon>Euarchontoglires</taxon>
        <taxon>Primates</taxon>
        <taxon>Haplorrhini</taxon>
        <taxon>Catarrhini</taxon>
        <taxon>Hominidae</taxon>
        <taxon>Pongo</taxon>
    </lineage>
</organism>
<evidence type="ECO:0000313" key="2">
    <source>
        <dbReference type="EMBL" id="PNJ01726.1"/>
    </source>
</evidence>
<feature type="non-terminal residue" evidence="2">
    <location>
        <position position="1"/>
    </location>
</feature>
<gene>
    <name evidence="2" type="ORF">CR201_G0055555</name>
</gene>
<sequence>PTPSAPRSTSRPTGRPATVAAAPRRARTARSTCSSATRHGTRAGTRGSLVAKTTRRWTGTAARAEWPGPALAEPSRAAEEAGGKKRTEK</sequence>
<feature type="region of interest" description="Disordered" evidence="1">
    <location>
        <begin position="1"/>
        <end position="89"/>
    </location>
</feature>
<dbReference type="AlphaFoldDB" id="A0A2J8QZN4"/>
<dbReference type="EMBL" id="NDHI03003983">
    <property type="protein sequence ID" value="PNJ01726.1"/>
    <property type="molecule type" value="Genomic_DNA"/>
</dbReference>